<feature type="compositionally biased region" description="Basic and acidic residues" evidence="1">
    <location>
        <begin position="72"/>
        <end position="99"/>
    </location>
</feature>
<feature type="compositionally biased region" description="Acidic residues" evidence="1">
    <location>
        <begin position="7"/>
        <end position="31"/>
    </location>
</feature>
<feature type="compositionally biased region" description="Low complexity" evidence="1">
    <location>
        <begin position="100"/>
        <end position="117"/>
    </location>
</feature>
<sequence length="362" mass="41413">MIRESVDMDELSDGEYGEENNNEFNIEEDGEGEKRNKFTRLGMSGDEFETNSVEDEEETTNRESVLRSSSRMSERRQVRFDHAYDEDTRPLSSYRDRTNSSETSRPSSNLSSRSTLSGVDKETSQQITTALQSVIKKLGKVMIRDRLKRKIDANSPLDLESIKIAIKFFEEEEKDYGERSKDWLTLESVSQMYDLVLKTRILQPNGLVNIDRLKTILGNRVAIQPKILEVLIEKSRSMENESAIEYNKFIIYCITLTAHSLFTVLENALSLFCCSGSVTIHHQNEDDILAVDDFIYCIKFLADEERRSENNEVAQELVMMIDELKDLAKTEPVVTRGMVVLSISWQQLLESESAKVGGIENV</sequence>
<dbReference type="Proteomes" id="UP000006671">
    <property type="component" value="Unassembled WGS sequence"/>
</dbReference>
<feature type="compositionally biased region" description="Acidic residues" evidence="1">
    <location>
        <begin position="46"/>
        <end position="58"/>
    </location>
</feature>
<dbReference type="OMA" id="RCENREL"/>
<reference evidence="2 3" key="1">
    <citation type="journal article" date="2010" name="Cell">
        <title>The genome of Naegleria gruberi illuminates early eukaryotic versatility.</title>
        <authorList>
            <person name="Fritz-Laylin L.K."/>
            <person name="Prochnik S.E."/>
            <person name="Ginger M.L."/>
            <person name="Dacks J.B."/>
            <person name="Carpenter M.L."/>
            <person name="Field M.C."/>
            <person name="Kuo A."/>
            <person name="Paredez A."/>
            <person name="Chapman J."/>
            <person name="Pham J."/>
            <person name="Shu S."/>
            <person name="Neupane R."/>
            <person name="Cipriano M."/>
            <person name="Mancuso J."/>
            <person name="Tu H."/>
            <person name="Salamov A."/>
            <person name="Lindquist E."/>
            <person name="Shapiro H."/>
            <person name="Lucas S."/>
            <person name="Grigoriev I.V."/>
            <person name="Cande W.Z."/>
            <person name="Fulton C."/>
            <person name="Rokhsar D.S."/>
            <person name="Dawson S.C."/>
        </authorList>
    </citation>
    <scope>NUCLEOTIDE SEQUENCE [LARGE SCALE GENOMIC DNA]</scope>
    <source>
        <strain evidence="2 3">NEG-M</strain>
    </source>
</reference>
<organism evidence="3">
    <name type="scientific">Naegleria gruberi</name>
    <name type="common">Amoeba</name>
    <dbReference type="NCBI Taxonomy" id="5762"/>
    <lineage>
        <taxon>Eukaryota</taxon>
        <taxon>Discoba</taxon>
        <taxon>Heterolobosea</taxon>
        <taxon>Tetramitia</taxon>
        <taxon>Eutetramitia</taxon>
        <taxon>Vahlkampfiidae</taxon>
        <taxon>Naegleria</taxon>
    </lineage>
</organism>
<evidence type="ECO:0000313" key="2">
    <source>
        <dbReference type="EMBL" id="EFC47583.1"/>
    </source>
</evidence>
<dbReference type="EMBL" id="GG738854">
    <property type="protein sequence ID" value="EFC47583.1"/>
    <property type="molecule type" value="Genomic_DNA"/>
</dbReference>
<keyword evidence="3" id="KW-1185">Reference proteome</keyword>
<dbReference type="KEGG" id="ngr:NAEGRDRAFT_64456"/>
<dbReference type="VEuPathDB" id="AmoebaDB:NAEGRDRAFT_64456"/>
<dbReference type="InParanoid" id="D2V6J1"/>
<proteinExistence type="predicted"/>
<name>D2V6J1_NAEGR</name>
<dbReference type="AlphaFoldDB" id="D2V6J1"/>
<protein>
    <submittedName>
        <fullName evidence="2">Predicted protein</fullName>
    </submittedName>
</protein>
<evidence type="ECO:0000256" key="1">
    <source>
        <dbReference type="SAM" id="MobiDB-lite"/>
    </source>
</evidence>
<dbReference type="OrthoDB" id="10261237at2759"/>
<accession>D2V6J1</accession>
<gene>
    <name evidence="2" type="ORF">NAEGRDRAFT_64456</name>
</gene>
<dbReference type="RefSeq" id="XP_002680327.1">
    <property type="nucleotide sequence ID" value="XM_002680281.1"/>
</dbReference>
<evidence type="ECO:0000313" key="3">
    <source>
        <dbReference type="Proteomes" id="UP000006671"/>
    </source>
</evidence>
<dbReference type="GeneID" id="8861645"/>
<feature type="region of interest" description="Disordered" evidence="1">
    <location>
        <begin position="1"/>
        <end position="123"/>
    </location>
</feature>